<feature type="compositionally biased region" description="Low complexity" evidence="11">
    <location>
        <begin position="250"/>
        <end position="267"/>
    </location>
</feature>
<dbReference type="CDD" id="cd00342">
    <property type="entry name" value="gram_neg_porins"/>
    <property type="match status" value="1"/>
</dbReference>
<dbReference type="SUPFAM" id="SSF56935">
    <property type="entry name" value="Porins"/>
    <property type="match status" value="1"/>
</dbReference>
<dbReference type="EMBL" id="VOPW01000001">
    <property type="protein sequence ID" value="TXC66733.1"/>
    <property type="molecule type" value="Genomic_DNA"/>
</dbReference>
<reference evidence="13 14" key="1">
    <citation type="submission" date="2019-08" db="EMBL/GenBank/DDBJ databases">
        <authorList>
            <person name="Khan S.A."/>
            <person name="Jeon C.O."/>
            <person name="Jeong S.E."/>
        </authorList>
    </citation>
    <scope>NUCLEOTIDE SEQUENCE [LARGE SCALE GENOMIC DNA]</scope>
    <source>
        <strain evidence="14">IMCC1728</strain>
    </source>
</reference>
<evidence type="ECO:0000256" key="9">
    <source>
        <dbReference type="ARBA" id="ARBA00023136"/>
    </source>
</evidence>
<keyword evidence="3" id="KW-0813">Transport</keyword>
<keyword evidence="14" id="KW-1185">Reference proteome</keyword>
<comment type="subcellular location">
    <subcellularLocation>
        <location evidence="1">Cell outer membrane</location>
        <topology evidence="1">Multi-pass membrane protein</topology>
    </subcellularLocation>
</comment>
<evidence type="ECO:0000256" key="4">
    <source>
        <dbReference type="ARBA" id="ARBA00022452"/>
    </source>
</evidence>
<dbReference type="AlphaFoldDB" id="A0A5C6U116"/>
<evidence type="ECO:0000256" key="3">
    <source>
        <dbReference type="ARBA" id="ARBA00022448"/>
    </source>
</evidence>
<feature type="domain" description="Porin" evidence="12">
    <location>
        <begin position="3"/>
        <end position="248"/>
    </location>
</feature>
<evidence type="ECO:0000259" key="12">
    <source>
        <dbReference type="Pfam" id="PF13609"/>
    </source>
</evidence>
<dbReference type="Gene3D" id="2.40.160.10">
    <property type="entry name" value="Porin"/>
    <property type="match status" value="1"/>
</dbReference>
<sequence length="286" mass="30424">MAFRGNEDLGGGLAAQFQIEHRFNPDTGAVNSANSFWNGRSYLQLTSKDVGAVYLGREYTPAYFIQVKSDPFGNDGVGRAGSVALWGNYQTPDAVGNGTRASNSIGYKTPNFAGFTASAAIGLSETTGLGRVQSFNAEYAAGPIYAGVGFEQVKDGSNDGRGVTSIALHYNFGVVKPILYYAQGKTDAGGNTKAKVYMIAATAPLGNGLLKAMYYDLDSDIDARDRSKIGLGYNYTLSKRTNLYIDLGGPSRPTSRTTAPTRSACATRSDRPGSARTGRHSTRSLR</sequence>
<feature type="region of interest" description="Disordered" evidence="11">
    <location>
        <begin position="248"/>
        <end position="286"/>
    </location>
</feature>
<name>A0A5C6U116_9BURK</name>
<feature type="compositionally biased region" description="Basic residues" evidence="11">
    <location>
        <begin position="277"/>
        <end position="286"/>
    </location>
</feature>
<dbReference type="InterPro" id="IPR033900">
    <property type="entry name" value="Gram_neg_porin_domain"/>
</dbReference>
<dbReference type="Proteomes" id="UP000321832">
    <property type="component" value="Unassembled WGS sequence"/>
</dbReference>
<proteinExistence type="predicted"/>
<evidence type="ECO:0000256" key="6">
    <source>
        <dbReference type="ARBA" id="ARBA00022729"/>
    </source>
</evidence>
<keyword evidence="4" id="KW-1134">Transmembrane beta strand</keyword>
<organism evidence="13 14">
    <name type="scientific">Piscinibacter aquaticus</name>
    <dbReference type="NCBI Taxonomy" id="392597"/>
    <lineage>
        <taxon>Bacteria</taxon>
        <taxon>Pseudomonadati</taxon>
        <taxon>Pseudomonadota</taxon>
        <taxon>Betaproteobacteria</taxon>
        <taxon>Burkholderiales</taxon>
        <taxon>Sphaerotilaceae</taxon>
        <taxon>Piscinibacter</taxon>
    </lineage>
</organism>
<evidence type="ECO:0000256" key="10">
    <source>
        <dbReference type="ARBA" id="ARBA00023237"/>
    </source>
</evidence>
<keyword evidence="5" id="KW-0812">Transmembrane</keyword>
<keyword evidence="9" id="KW-0472">Membrane</keyword>
<evidence type="ECO:0000313" key="14">
    <source>
        <dbReference type="Proteomes" id="UP000321832"/>
    </source>
</evidence>
<evidence type="ECO:0000313" key="13">
    <source>
        <dbReference type="EMBL" id="TXC66733.1"/>
    </source>
</evidence>
<dbReference type="Pfam" id="PF13609">
    <property type="entry name" value="Porin_4"/>
    <property type="match status" value="1"/>
</dbReference>
<keyword evidence="8" id="KW-0626">Porin</keyword>
<dbReference type="PANTHER" id="PTHR34501">
    <property type="entry name" value="PROTEIN YDDL-RELATED"/>
    <property type="match status" value="1"/>
</dbReference>
<keyword evidence="7" id="KW-0406">Ion transport</keyword>
<evidence type="ECO:0000256" key="7">
    <source>
        <dbReference type="ARBA" id="ARBA00023065"/>
    </source>
</evidence>
<dbReference type="InterPro" id="IPR050298">
    <property type="entry name" value="Gram-neg_bact_OMP"/>
</dbReference>
<evidence type="ECO:0000256" key="1">
    <source>
        <dbReference type="ARBA" id="ARBA00004571"/>
    </source>
</evidence>
<evidence type="ECO:0000256" key="5">
    <source>
        <dbReference type="ARBA" id="ARBA00022692"/>
    </source>
</evidence>
<protein>
    <submittedName>
        <fullName evidence="13">Porin</fullName>
    </submittedName>
</protein>
<dbReference type="InterPro" id="IPR023614">
    <property type="entry name" value="Porin_dom_sf"/>
</dbReference>
<dbReference type="GO" id="GO:0009279">
    <property type="term" value="C:cell outer membrane"/>
    <property type="evidence" value="ECO:0007669"/>
    <property type="project" value="UniProtKB-SubCell"/>
</dbReference>
<dbReference type="GO" id="GO:0006811">
    <property type="term" value="P:monoatomic ion transport"/>
    <property type="evidence" value="ECO:0007669"/>
    <property type="project" value="UniProtKB-KW"/>
</dbReference>
<evidence type="ECO:0000256" key="2">
    <source>
        <dbReference type="ARBA" id="ARBA00011233"/>
    </source>
</evidence>
<dbReference type="GO" id="GO:0046930">
    <property type="term" value="C:pore complex"/>
    <property type="evidence" value="ECO:0007669"/>
    <property type="project" value="UniProtKB-KW"/>
</dbReference>
<dbReference type="PANTHER" id="PTHR34501:SF9">
    <property type="entry name" value="MAJOR OUTER MEMBRANE PROTEIN P.IA"/>
    <property type="match status" value="1"/>
</dbReference>
<gene>
    <name evidence="13" type="ORF">FSC37_15740</name>
</gene>
<dbReference type="GO" id="GO:0015288">
    <property type="term" value="F:porin activity"/>
    <property type="evidence" value="ECO:0007669"/>
    <property type="project" value="UniProtKB-KW"/>
</dbReference>
<comment type="subunit">
    <text evidence="2">Homotrimer.</text>
</comment>
<comment type="caution">
    <text evidence="13">The sequence shown here is derived from an EMBL/GenBank/DDBJ whole genome shotgun (WGS) entry which is preliminary data.</text>
</comment>
<keyword evidence="6" id="KW-0732">Signal</keyword>
<evidence type="ECO:0000256" key="8">
    <source>
        <dbReference type="ARBA" id="ARBA00023114"/>
    </source>
</evidence>
<evidence type="ECO:0000256" key="11">
    <source>
        <dbReference type="SAM" id="MobiDB-lite"/>
    </source>
</evidence>
<keyword evidence="10" id="KW-0998">Cell outer membrane</keyword>
<accession>A0A5C6U116</accession>